<dbReference type="SUPFAM" id="SSF55120">
    <property type="entry name" value="Pseudouridine synthase"/>
    <property type="match status" value="1"/>
</dbReference>
<dbReference type="InterPro" id="IPR015240">
    <property type="entry name" value="tRNA_sdUridine_synth_fam1_C"/>
</dbReference>
<reference evidence="9 10" key="1">
    <citation type="submission" date="2022-12" db="EMBL/GenBank/DDBJ databases">
        <title>Dasania phycosphaerae sp. nov., isolated from particulate material of the south coast of Korea.</title>
        <authorList>
            <person name="Jiang Y."/>
        </authorList>
    </citation>
    <scope>NUCLEOTIDE SEQUENCE [LARGE SCALE GENOMIC DNA]</scope>
    <source>
        <strain evidence="9 10">GY-19</strain>
    </source>
</reference>
<feature type="domain" description="tRNA pseudouridine synthase II TruB subfamily 1 C-terminal" evidence="7">
    <location>
        <begin position="249"/>
        <end position="305"/>
    </location>
</feature>
<evidence type="ECO:0000256" key="1">
    <source>
        <dbReference type="ARBA" id="ARBA00000385"/>
    </source>
</evidence>
<sequence length="308" mass="33482">MARRRRGRPVDGILVLDKPLDKSSNWALQVARAIYQAQKAGHTGSLDPLATGVLPLCFGEATKFSQYLLDSDKAYRSTFTLGVSTATGDAEGEVISTQPAADISEQQVLAALAQFRGEIEQVPSMYSALKHQGQPLYKLARKGIEVERKRRQVEIFTLDLEAYRAGEHPEIDVYIECSKGTYVRSIAEDLGAALGCGAHVSMLRRTAAGPFVESQGVSLAQLQVLRDNEAFADLDALLQPVDQALTHLPSVALSEAAVDYIKQGQAVMVPKAPSDSEFKLYSEQGHFLGIGELNDDGLVKPRRLIATN</sequence>
<dbReference type="CDD" id="cd02573">
    <property type="entry name" value="PseudoU_synth_EcTruB"/>
    <property type="match status" value="1"/>
</dbReference>
<dbReference type="InterPro" id="IPR002501">
    <property type="entry name" value="PsdUridine_synth_N"/>
</dbReference>
<dbReference type="HAMAP" id="MF_01080">
    <property type="entry name" value="TruB_bact"/>
    <property type="match status" value="1"/>
</dbReference>
<dbReference type="Pfam" id="PF16198">
    <property type="entry name" value="TruB_C_2"/>
    <property type="match status" value="1"/>
</dbReference>
<evidence type="ECO:0000256" key="3">
    <source>
        <dbReference type="ARBA" id="ARBA00022694"/>
    </source>
</evidence>
<proteinExistence type="inferred from homology"/>
<protein>
    <recommendedName>
        <fullName evidence="5">tRNA pseudouridine synthase B</fullName>
        <ecNumber evidence="5">5.4.99.25</ecNumber>
    </recommendedName>
    <alternativeName>
        <fullName evidence="5">tRNA pseudouridine(55) synthase</fullName>
        <shortName evidence="5">Psi55 synthase</shortName>
    </alternativeName>
    <alternativeName>
        <fullName evidence="5">tRNA pseudouridylate synthase</fullName>
    </alternativeName>
    <alternativeName>
        <fullName evidence="5">tRNA-uridine isomerase</fullName>
    </alternativeName>
</protein>
<dbReference type="GO" id="GO:0003723">
    <property type="term" value="F:RNA binding"/>
    <property type="evidence" value="ECO:0007669"/>
    <property type="project" value="InterPro"/>
</dbReference>
<dbReference type="PANTHER" id="PTHR13767">
    <property type="entry name" value="TRNA-PSEUDOURIDINE SYNTHASE"/>
    <property type="match status" value="1"/>
</dbReference>
<comment type="caution">
    <text evidence="9">The sequence shown here is derived from an EMBL/GenBank/DDBJ whole genome shotgun (WGS) entry which is preliminary data.</text>
</comment>
<dbReference type="AlphaFoldDB" id="A0A9J6RI45"/>
<keyword evidence="4 5" id="KW-0413">Isomerase</keyword>
<feature type="domain" description="tRNA pseudouridylate synthase B C-terminal" evidence="8">
    <location>
        <begin position="184"/>
        <end position="245"/>
    </location>
</feature>
<accession>A0A9J6RI45</accession>
<evidence type="ECO:0000313" key="10">
    <source>
        <dbReference type="Proteomes" id="UP001069090"/>
    </source>
</evidence>
<keyword evidence="3 5" id="KW-0819">tRNA processing</keyword>
<evidence type="ECO:0000256" key="2">
    <source>
        <dbReference type="ARBA" id="ARBA00005642"/>
    </source>
</evidence>
<name>A0A9J6RI45_9GAMM</name>
<evidence type="ECO:0000313" key="9">
    <source>
        <dbReference type="EMBL" id="MCZ0863661.1"/>
    </source>
</evidence>
<evidence type="ECO:0000259" key="8">
    <source>
        <dbReference type="Pfam" id="PF16198"/>
    </source>
</evidence>
<dbReference type="InterPro" id="IPR020103">
    <property type="entry name" value="PsdUridine_synth_cat_dom_sf"/>
</dbReference>
<dbReference type="InterPro" id="IPR014780">
    <property type="entry name" value="tRNA_psdUridine_synth_TruB"/>
</dbReference>
<keyword evidence="10" id="KW-1185">Reference proteome</keyword>
<dbReference type="Proteomes" id="UP001069090">
    <property type="component" value="Unassembled WGS sequence"/>
</dbReference>
<dbReference type="GO" id="GO:0160148">
    <property type="term" value="F:tRNA pseudouridine(55) synthase activity"/>
    <property type="evidence" value="ECO:0007669"/>
    <property type="project" value="UniProtKB-EC"/>
</dbReference>
<feature type="active site" description="Nucleophile" evidence="5">
    <location>
        <position position="47"/>
    </location>
</feature>
<comment type="function">
    <text evidence="5">Responsible for synthesis of pseudouridine from uracil-55 in the psi GC loop of transfer RNAs.</text>
</comment>
<comment type="catalytic activity">
    <reaction evidence="1 5">
        <text>uridine(55) in tRNA = pseudouridine(55) in tRNA</text>
        <dbReference type="Rhea" id="RHEA:42532"/>
        <dbReference type="Rhea" id="RHEA-COMP:10101"/>
        <dbReference type="Rhea" id="RHEA-COMP:10102"/>
        <dbReference type="ChEBI" id="CHEBI:65314"/>
        <dbReference type="ChEBI" id="CHEBI:65315"/>
        <dbReference type="EC" id="5.4.99.25"/>
    </reaction>
</comment>
<dbReference type="GO" id="GO:1990481">
    <property type="term" value="P:mRNA pseudouridine synthesis"/>
    <property type="evidence" value="ECO:0007669"/>
    <property type="project" value="TreeGrafter"/>
</dbReference>
<evidence type="ECO:0000256" key="4">
    <source>
        <dbReference type="ARBA" id="ARBA00023235"/>
    </source>
</evidence>
<dbReference type="RefSeq" id="WP_258329811.1">
    <property type="nucleotide sequence ID" value="NZ_JAPTGG010000001.1"/>
</dbReference>
<feature type="domain" description="Pseudouridine synthase II N-terminal" evidence="6">
    <location>
        <begin position="32"/>
        <end position="183"/>
    </location>
</feature>
<evidence type="ECO:0000256" key="5">
    <source>
        <dbReference type="HAMAP-Rule" id="MF_01080"/>
    </source>
</evidence>
<dbReference type="EMBL" id="JAPTGG010000001">
    <property type="protein sequence ID" value="MCZ0863661.1"/>
    <property type="molecule type" value="Genomic_DNA"/>
</dbReference>
<dbReference type="GO" id="GO:0031119">
    <property type="term" value="P:tRNA pseudouridine synthesis"/>
    <property type="evidence" value="ECO:0007669"/>
    <property type="project" value="UniProtKB-UniRule"/>
</dbReference>
<organism evidence="9 10">
    <name type="scientific">Dasania phycosphaerae</name>
    <dbReference type="NCBI Taxonomy" id="2950436"/>
    <lineage>
        <taxon>Bacteria</taxon>
        <taxon>Pseudomonadati</taxon>
        <taxon>Pseudomonadota</taxon>
        <taxon>Gammaproteobacteria</taxon>
        <taxon>Cellvibrionales</taxon>
        <taxon>Spongiibacteraceae</taxon>
        <taxon>Dasania</taxon>
    </lineage>
</organism>
<dbReference type="PANTHER" id="PTHR13767:SF2">
    <property type="entry name" value="PSEUDOURIDYLATE SYNTHASE TRUB1"/>
    <property type="match status" value="1"/>
</dbReference>
<dbReference type="NCBIfam" id="TIGR00431">
    <property type="entry name" value="TruB"/>
    <property type="match status" value="1"/>
</dbReference>
<dbReference type="Gene3D" id="2.30.130.10">
    <property type="entry name" value="PUA domain"/>
    <property type="match status" value="1"/>
</dbReference>
<gene>
    <name evidence="5 9" type="primary">truB</name>
    <name evidence="9" type="ORF">O0V09_00515</name>
</gene>
<dbReference type="CDD" id="cd21152">
    <property type="entry name" value="PUA_TruB_bacterial"/>
    <property type="match status" value="1"/>
</dbReference>
<dbReference type="InterPro" id="IPR036974">
    <property type="entry name" value="PUA_sf"/>
</dbReference>
<dbReference type="SUPFAM" id="SSF88697">
    <property type="entry name" value="PUA domain-like"/>
    <property type="match status" value="1"/>
</dbReference>
<dbReference type="InterPro" id="IPR032819">
    <property type="entry name" value="TruB_C"/>
</dbReference>
<evidence type="ECO:0000259" key="7">
    <source>
        <dbReference type="Pfam" id="PF09157"/>
    </source>
</evidence>
<dbReference type="Pfam" id="PF01509">
    <property type="entry name" value="TruB_N"/>
    <property type="match status" value="1"/>
</dbReference>
<dbReference type="EC" id="5.4.99.25" evidence="5"/>
<dbReference type="Gene3D" id="3.30.2350.10">
    <property type="entry name" value="Pseudouridine synthase"/>
    <property type="match status" value="1"/>
</dbReference>
<comment type="similarity">
    <text evidence="2 5">Belongs to the pseudouridine synthase TruB family. Type 1 subfamily.</text>
</comment>
<evidence type="ECO:0000259" key="6">
    <source>
        <dbReference type="Pfam" id="PF01509"/>
    </source>
</evidence>
<dbReference type="InterPro" id="IPR015947">
    <property type="entry name" value="PUA-like_sf"/>
</dbReference>
<dbReference type="Pfam" id="PF09157">
    <property type="entry name" value="TruB-C_2"/>
    <property type="match status" value="1"/>
</dbReference>